<dbReference type="Proteomes" id="UP000032142">
    <property type="component" value="Unassembled WGS sequence"/>
</dbReference>
<accession>A0A0B0PGU5</accession>
<keyword evidence="2" id="KW-1185">Reference proteome</keyword>
<name>A0A0B0PGU5_GOSAR</name>
<evidence type="ECO:0000313" key="2">
    <source>
        <dbReference type="Proteomes" id="UP000032142"/>
    </source>
</evidence>
<proteinExistence type="predicted"/>
<sequence length="24" mass="2781">MFYRGSIARSIRIKLEVHITLSSC</sequence>
<organism evidence="1 2">
    <name type="scientific">Gossypium arboreum</name>
    <name type="common">Tree cotton</name>
    <name type="synonym">Gossypium nanking</name>
    <dbReference type="NCBI Taxonomy" id="29729"/>
    <lineage>
        <taxon>Eukaryota</taxon>
        <taxon>Viridiplantae</taxon>
        <taxon>Streptophyta</taxon>
        <taxon>Embryophyta</taxon>
        <taxon>Tracheophyta</taxon>
        <taxon>Spermatophyta</taxon>
        <taxon>Magnoliopsida</taxon>
        <taxon>eudicotyledons</taxon>
        <taxon>Gunneridae</taxon>
        <taxon>Pentapetalae</taxon>
        <taxon>rosids</taxon>
        <taxon>malvids</taxon>
        <taxon>Malvales</taxon>
        <taxon>Malvaceae</taxon>
        <taxon>Malvoideae</taxon>
        <taxon>Gossypium</taxon>
    </lineage>
</organism>
<gene>
    <name evidence="1" type="ORF">F383_01396</name>
</gene>
<dbReference type="EMBL" id="KN427786">
    <property type="protein sequence ID" value="KHG24175.1"/>
    <property type="molecule type" value="Genomic_DNA"/>
</dbReference>
<reference evidence="2" key="1">
    <citation type="submission" date="2014-09" db="EMBL/GenBank/DDBJ databases">
        <authorList>
            <person name="Mudge J."/>
            <person name="Ramaraj T."/>
            <person name="Lindquist I.E."/>
            <person name="Bharti A.K."/>
            <person name="Sundararajan A."/>
            <person name="Cameron C.T."/>
            <person name="Woodward J.E."/>
            <person name="May G.D."/>
            <person name="Brubaker C."/>
            <person name="Broadhvest J."/>
            <person name="Wilkins T.A."/>
        </authorList>
    </citation>
    <scope>NUCLEOTIDE SEQUENCE</scope>
    <source>
        <strain evidence="2">cv. AKA8401</strain>
    </source>
</reference>
<dbReference type="AlphaFoldDB" id="A0A0B0PGU5"/>
<evidence type="ECO:0000313" key="1">
    <source>
        <dbReference type="EMBL" id="KHG24175.1"/>
    </source>
</evidence>
<protein>
    <submittedName>
        <fullName evidence="1">Uncharacterized protein</fullName>
    </submittedName>
</protein>